<dbReference type="AlphaFoldDB" id="A0A1E3GRC6"/>
<dbReference type="Proteomes" id="UP000094379">
    <property type="component" value="Unassembled WGS sequence"/>
</dbReference>
<comment type="caution">
    <text evidence="4">The sequence shown here is derived from an EMBL/GenBank/DDBJ whole genome shotgun (WGS) entry which is preliminary data.</text>
</comment>
<sequence length="304" mass="33294">MAAYLITGASGLIGQALCQRLLNNGETVFALSRNCQKTQKILGPQVHCAESVAALPVDDHIDIVINLAGAPIVDKRWTEQRKQLLLESRVTYTQDLIQQLSKRSSRPHSFISGSAVGWYGNQGETILTEESDFEADFSHELCDQWEKAALSAESLGMRVAIVRTGLVVSPSGGFLSKMLLPFKMGLGGPISDGRQYMPWIHIDDICRLFLFLAENRAYSGVFNGSAPRPVTNQQFSEALAETLHRPAFFRVPACVLKTAMGEMADLLLGGQRAIPEKAQASGFEFLYTDIQSALSDVLNSSNKK</sequence>
<dbReference type="InterPro" id="IPR013549">
    <property type="entry name" value="DUF1731"/>
</dbReference>
<organism evidence="4 5">
    <name type="scientific">Methylophaga muralis</name>
    <dbReference type="NCBI Taxonomy" id="291169"/>
    <lineage>
        <taxon>Bacteria</taxon>
        <taxon>Pseudomonadati</taxon>
        <taxon>Pseudomonadota</taxon>
        <taxon>Gammaproteobacteria</taxon>
        <taxon>Thiotrichales</taxon>
        <taxon>Piscirickettsiaceae</taxon>
        <taxon>Methylophaga</taxon>
    </lineage>
</organism>
<gene>
    <name evidence="4" type="ORF">A9E74_01736</name>
</gene>
<evidence type="ECO:0000313" key="4">
    <source>
        <dbReference type="EMBL" id="ODN66567.1"/>
    </source>
</evidence>
<dbReference type="InterPro" id="IPR001509">
    <property type="entry name" value="Epimerase_deHydtase"/>
</dbReference>
<dbReference type="Pfam" id="PF08338">
    <property type="entry name" value="DUF1731"/>
    <property type="match status" value="1"/>
</dbReference>
<protein>
    <submittedName>
        <fullName evidence="4">Epimerase family protein</fullName>
    </submittedName>
</protein>
<dbReference type="CDD" id="cd05242">
    <property type="entry name" value="SDR_a8"/>
    <property type="match status" value="1"/>
</dbReference>
<dbReference type="Pfam" id="PF01370">
    <property type="entry name" value="Epimerase"/>
    <property type="match status" value="1"/>
</dbReference>
<dbReference type="EMBL" id="MCRI01000017">
    <property type="protein sequence ID" value="ODN66567.1"/>
    <property type="molecule type" value="Genomic_DNA"/>
</dbReference>
<name>A0A1E3GRC6_9GAMM</name>
<dbReference type="STRING" id="291169.A9E74_01736"/>
<keyword evidence="5" id="KW-1185">Reference proteome</keyword>
<reference evidence="4 5" key="1">
    <citation type="submission" date="2016-07" db="EMBL/GenBank/DDBJ databases">
        <title>Draft Genome Sequence of Methylophaga muralis Bur 1.</title>
        <authorList>
            <person name="Vasilenko O.V."/>
            <person name="Doronina N.V."/>
            <person name="Shmareva M.N."/>
            <person name="Tarlachkov S.V."/>
            <person name="Mustakhimov I."/>
            <person name="Trotsenko Y.A."/>
        </authorList>
    </citation>
    <scope>NUCLEOTIDE SEQUENCE [LARGE SCALE GENOMIC DNA]</scope>
    <source>
        <strain evidence="4 5">Bur 1</strain>
    </source>
</reference>
<evidence type="ECO:0000259" key="2">
    <source>
        <dbReference type="Pfam" id="PF01370"/>
    </source>
</evidence>
<dbReference type="InterPro" id="IPR036291">
    <property type="entry name" value="NAD(P)-bd_dom_sf"/>
</dbReference>
<dbReference type="NCBIfam" id="TIGR01777">
    <property type="entry name" value="yfcH"/>
    <property type="match status" value="1"/>
</dbReference>
<dbReference type="PANTHER" id="PTHR11092">
    <property type="entry name" value="SUGAR NUCLEOTIDE EPIMERASE RELATED"/>
    <property type="match status" value="1"/>
</dbReference>
<feature type="domain" description="NAD-dependent epimerase/dehydratase" evidence="2">
    <location>
        <begin position="5"/>
        <end position="216"/>
    </location>
</feature>
<comment type="similarity">
    <text evidence="1">Belongs to the NAD(P)-dependent epimerase/dehydratase family. SDR39U1 subfamily.</text>
</comment>
<evidence type="ECO:0000256" key="1">
    <source>
        <dbReference type="ARBA" id="ARBA00009353"/>
    </source>
</evidence>
<dbReference type="InterPro" id="IPR010099">
    <property type="entry name" value="SDR39U1"/>
</dbReference>
<dbReference type="PANTHER" id="PTHR11092:SF0">
    <property type="entry name" value="EPIMERASE FAMILY PROTEIN SDR39U1"/>
    <property type="match status" value="1"/>
</dbReference>
<dbReference type="SUPFAM" id="SSF51735">
    <property type="entry name" value="NAD(P)-binding Rossmann-fold domains"/>
    <property type="match status" value="1"/>
</dbReference>
<accession>A0A1E3GRC6</accession>
<proteinExistence type="inferred from homology"/>
<dbReference type="RefSeq" id="WP_069296177.1">
    <property type="nucleotide sequence ID" value="NZ_MCRI01000017.1"/>
</dbReference>
<dbReference type="Gene3D" id="3.40.50.720">
    <property type="entry name" value="NAD(P)-binding Rossmann-like Domain"/>
    <property type="match status" value="1"/>
</dbReference>
<evidence type="ECO:0000313" key="5">
    <source>
        <dbReference type="Proteomes" id="UP000094379"/>
    </source>
</evidence>
<dbReference type="PATRIC" id="fig|291169.3.peg.1746"/>
<feature type="domain" description="DUF1731" evidence="3">
    <location>
        <begin position="251"/>
        <end position="297"/>
    </location>
</feature>
<evidence type="ECO:0000259" key="3">
    <source>
        <dbReference type="Pfam" id="PF08338"/>
    </source>
</evidence>